<dbReference type="Gene3D" id="3.10.129.10">
    <property type="entry name" value="Hotdog Thioesterase"/>
    <property type="match status" value="1"/>
</dbReference>
<protein>
    <submittedName>
        <fullName evidence="4">Thioesterase</fullName>
    </submittedName>
</protein>
<dbReference type="PANTHER" id="PTHR31793">
    <property type="entry name" value="4-HYDROXYBENZOYL-COA THIOESTERASE FAMILY MEMBER"/>
    <property type="match status" value="1"/>
</dbReference>
<comment type="similarity">
    <text evidence="1">Belongs to the 4-hydroxybenzoyl-CoA thioesterase family.</text>
</comment>
<dbReference type="PANTHER" id="PTHR31793:SF27">
    <property type="entry name" value="NOVEL THIOESTERASE SUPERFAMILY DOMAIN AND SAPOSIN A-TYPE DOMAIN CONTAINING PROTEIN (0610012H03RIK)"/>
    <property type="match status" value="1"/>
</dbReference>
<dbReference type="InterPro" id="IPR050563">
    <property type="entry name" value="4-hydroxybenzoyl-CoA_TE"/>
</dbReference>
<gene>
    <name evidence="4" type="ORF">BBD42_00140</name>
</gene>
<evidence type="ECO:0000256" key="1">
    <source>
        <dbReference type="ARBA" id="ARBA00005953"/>
    </source>
</evidence>
<evidence type="ECO:0000259" key="3">
    <source>
        <dbReference type="Pfam" id="PF03061"/>
    </source>
</evidence>
<dbReference type="InterPro" id="IPR006683">
    <property type="entry name" value="Thioestr_dom"/>
</dbReference>
<dbReference type="GO" id="GO:0047617">
    <property type="term" value="F:fatty acyl-CoA hydrolase activity"/>
    <property type="evidence" value="ECO:0007669"/>
    <property type="project" value="TreeGrafter"/>
</dbReference>
<accession>A0A1B2DBH4</accession>
<dbReference type="InterPro" id="IPR008272">
    <property type="entry name" value="HB-CoA_thioesterase_AS"/>
</dbReference>
<dbReference type="InterPro" id="IPR006684">
    <property type="entry name" value="YbgC/YbaW"/>
</dbReference>
<evidence type="ECO:0000313" key="4">
    <source>
        <dbReference type="EMBL" id="ANY65060.1"/>
    </source>
</evidence>
<dbReference type="EMBL" id="CP016808">
    <property type="protein sequence ID" value="ANY65060.1"/>
    <property type="molecule type" value="Genomic_DNA"/>
</dbReference>
<dbReference type="SUPFAM" id="SSF54637">
    <property type="entry name" value="Thioesterase/thiol ester dehydrase-isomerase"/>
    <property type="match status" value="1"/>
</dbReference>
<evidence type="ECO:0000256" key="2">
    <source>
        <dbReference type="ARBA" id="ARBA00022801"/>
    </source>
</evidence>
<dbReference type="RefSeq" id="WP_099516500.1">
    <property type="nucleotide sequence ID" value="NZ_CP016808.1"/>
</dbReference>
<dbReference type="PROSITE" id="PS01328">
    <property type="entry name" value="4HBCOA_THIOESTERASE"/>
    <property type="match status" value="1"/>
</dbReference>
<sequence>MSSLLSGWFAHPLRVRYQETDQMGVVFHTNYLNWFEIGRTELIRSAGFDYKSIEQSGMLLPVIDLHCHYALPARYDDTLLICTRISDFTSVRLSFESEIRKVDEASFKPAFYAQQESLPGERLVTGGTKHVWVNKEWRPMRLDKGLPALYDLMRQITS</sequence>
<dbReference type="InterPro" id="IPR029069">
    <property type="entry name" value="HotDog_dom_sf"/>
</dbReference>
<name>A0A1B2DBH4_9BACL</name>
<dbReference type="AlphaFoldDB" id="A0A1B2DBH4"/>
<feature type="domain" description="Thioesterase" evidence="3">
    <location>
        <begin position="23"/>
        <end position="104"/>
    </location>
</feature>
<proteinExistence type="inferred from homology"/>
<dbReference type="CDD" id="cd00586">
    <property type="entry name" value="4HBT"/>
    <property type="match status" value="1"/>
</dbReference>
<dbReference type="NCBIfam" id="TIGR00051">
    <property type="entry name" value="YbgC/FadM family acyl-CoA thioesterase"/>
    <property type="match status" value="1"/>
</dbReference>
<keyword evidence="2" id="KW-0378">Hydrolase</keyword>
<reference evidence="4" key="1">
    <citation type="submission" date="2016-08" db="EMBL/GenBank/DDBJ databases">
        <title>Complete Genome Seqeunce of Paenibacillus sp. BIHB 4019 from tea rhizoplane.</title>
        <authorList>
            <person name="Thakur R."/>
            <person name="Swarnkar M.K."/>
            <person name="Gulati A."/>
        </authorList>
    </citation>
    <scope>NUCLEOTIDE SEQUENCE [LARGE SCALE GENOMIC DNA]</scope>
    <source>
        <strain evidence="4">BIHB4019</strain>
    </source>
</reference>
<dbReference type="PIRSF" id="PIRSF003230">
    <property type="entry name" value="YbgC"/>
    <property type="match status" value="1"/>
</dbReference>
<organism evidence="4">
    <name type="scientific">Paenibacillus sp. BIHB 4019</name>
    <dbReference type="NCBI Taxonomy" id="1870819"/>
    <lineage>
        <taxon>Bacteria</taxon>
        <taxon>Bacillati</taxon>
        <taxon>Bacillota</taxon>
        <taxon>Bacilli</taxon>
        <taxon>Bacillales</taxon>
        <taxon>Paenibacillaceae</taxon>
        <taxon>Paenibacillus</taxon>
    </lineage>
</organism>
<dbReference type="Pfam" id="PF03061">
    <property type="entry name" value="4HBT"/>
    <property type="match status" value="1"/>
</dbReference>